<name>A0A645HAY9_9ZZZZ</name>
<proteinExistence type="predicted"/>
<dbReference type="AlphaFoldDB" id="A0A645HAY9"/>
<gene>
    <name evidence="1" type="ORF">SDC9_183703</name>
</gene>
<dbReference type="Pfam" id="PF10112">
    <property type="entry name" value="Halogen_Hydrol"/>
    <property type="match status" value="1"/>
</dbReference>
<dbReference type="EMBL" id="VSSQ01090190">
    <property type="protein sequence ID" value="MPN36195.1"/>
    <property type="molecule type" value="Genomic_DNA"/>
</dbReference>
<accession>A0A645HAY9</accession>
<protein>
    <submittedName>
        <fullName evidence="1">Uncharacterized protein</fullName>
    </submittedName>
</protein>
<comment type="caution">
    <text evidence="1">The sequence shown here is derived from an EMBL/GenBank/DDBJ whole genome shotgun (WGS) entry which is preliminary data.</text>
</comment>
<evidence type="ECO:0000313" key="1">
    <source>
        <dbReference type="EMBL" id="MPN36195.1"/>
    </source>
</evidence>
<reference evidence="1" key="1">
    <citation type="submission" date="2019-08" db="EMBL/GenBank/DDBJ databases">
        <authorList>
            <person name="Kucharzyk K."/>
            <person name="Murdoch R.W."/>
            <person name="Higgins S."/>
            <person name="Loffler F."/>
        </authorList>
    </citation>
    <scope>NUCLEOTIDE SEQUENCE</scope>
</reference>
<sequence>MEKSAAYFKQLAQTTDNADLSRDINTIGAFADKLIEASESDESKLRGVRKFLNYYLPVLYKLIMKYTEIEGMRLTSADSAEIRTKITEAVHKTAEAFEVKLNTLYEGEILDIDSEISVLETMLAKDGLTVNKDFEQVLNKKDGIKEDLPGTDGERKSMTLILDEVNASVDKIDELIAKVK</sequence>
<organism evidence="1">
    <name type="scientific">bioreactor metagenome</name>
    <dbReference type="NCBI Taxonomy" id="1076179"/>
    <lineage>
        <taxon>unclassified sequences</taxon>
        <taxon>metagenomes</taxon>
        <taxon>ecological metagenomes</taxon>
    </lineage>
</organism>
<dbReference type="InterPro" id="IPR018770">
    <property type="entry name" value="ChloroindolylP_hydrolase"/>
</dbReference>